<organism evidence="2 3">
    <name type="scientific">Streptomyces castrisilvae</name>
    <dbReference type="NCBI Taxonomy" id="3033811"/>
    <lineage>
        <taxon>Bacteria</taxon>
        <taxon>Bacillati</taxon>
        <taxon>Actinomycetota</taxon>
        <taxon>Actinomycetes</taxon>
        <taxon>Kitasatosporales</taxon>
        <taxon>Streptomycetaceae</taxon>
        <taxon>Streptomyces</taxon>
    </lineage>
</organism>
<dbReference type="EMBL" id="CP120998">
    <property type="protein sequence ID" value="WLQ38550.1"/>
    <property type="molecule type" value="Genomic_DNA"/>
</dbReference>
<dbReference type="RefSeq" id="WP_306061679.1">
    <property type="nucleotide sequence ID" value="NZ_CP120998.1"/>
</dbReference>
<evidence type="ECO:0000313" key="3">
    <source>
        <dbReference type="Proteomes" id="UP001239522"/>
    </source>
</evidence>
<keyword evidence="3" id="KW-1185">Reference proteome</keyword>
<geneLocation type="plasmid" evidence="2 3">
    <name>unnamed1</name>
</geneLocation>
<dbReference type="InterPro" id="IPR032716">
    <property type="entry name" value="ACC_epsilon"/>
</dbReference>
<sequence>MSDIRVIRGYATPEELAALVVVLMARSAAAQPQPLRPSRRRAPNWHRLERALRHSGARGWGREQGTGRTLAVSSPGRT</sequence>
<evidence type="ECO:0000313" key="2">
    <source>
        <dbReference type="EMBL" id="WLQ38550.1"/>
    </source>
</evidence>
<gene>
    <name evidence="2" type="ORF">P8A18_34095</name>
</gene>
<dbReference type="Pfam" id="PF13822">
    <property type="entry name" value="ACC_epsilon"/>
    <property type="match status" value="1"/>
</dbReference>
<accession>A0ABY9HVK3</accession>
<dbReference type="Proteomes" id="UP001239522">
    <property type="component" value="Plasmid unnamed1"/>
</dbReference>
<proteinExistence type="predicted"/>
<name>A0ABY9HVK3_9ACTN</name>
<reference evidence="2 3" key="1">
    <citation type="submission" date="2023-03" db="EMBL/GenBank/DDBJ databases">
        <title>Isolation and description of six Streptomyces strains from soil environments, able to metabolize different microbial glucans.</title>
        <authorList>
            <person name="Widen T."/>
            <person name="Larsbrink J."/>
        </authorList>
    </citation>
    <scope>NUCLEOTIDE SEQUENCE [LARGE SCALE GENOMIC DNA]</scope>
    <source>
        <strain evidence="2 3">Mut1</strain>
        <plasmid evidence="2 3">unnamed1</plasmid>
    </source>
</reference>
<protein>
    <submittedName>
        <fullName evidence="2">Acyl-CoA carboxylase subunit epsilon</fullName>
    </submittedName>
</protein>
<evidence type="ECO:0000256" key="1">
    <source>
        <dbReference type="SAM" id="MobiDB-lite"/>
    </source>
</evidence>
<feature type="region of interest" description="Disordered" evidence="1">
    <location>
        <begin position="56"/>
        <end position="78"/>
    </location>
</feature>
<keyword evidence="2" id="KW-0614">Plasmid</keyword>